<reference evidence="1" key="1">
    <citation type="submission" date="2018-07" db="EMBL/GenBank/DDBJ databases">
        <authorList>
            <person name="Quirk P.G."/>
            <person name="Krulwich T.A."/>
        </authorList>
    </citation>
    <scope>NUCLEOTIDE SEQUENCE</scope>
</reference>
<name>A0A380TGK9_9ZZZZ</name>
<evidence type="ECO:0000313" key="1">
    <source>
        <dbReference type="EMBL" id="SUS07580.1"/>
    </source>
</evidence>
<sequence>MSTQGQDRLGELKREIDHAMSALPKIETSALSNLMCRISDLQSRFLGTEARTLADLEIRLGMIREIVAGLGEPGFLLHLVDAAMKDVRSLQGQQSPDSVQ</sequence>
<dbReference type="EMBL" id="UIDG01000407">
    <property type="protein sequence ID" value="SUS07580.1"/>
    <property type="molecule type" value="Genomic_DNA"/>
</dbReference>
<organism evidence="1">
    <name type="scientific">metagenome</name>
    <dbReference type="NCBI Taxonomy" id="256318"/>
    <lineage>
        <taxon>unclassified sequences</taxon>
        <taxon>metagenomes</taxon>
    </lineage>
</organism>
<accession>A0A380TGK9</accession>
<protein>
    <submittedName>
        <fullName evidence="1">Uncharacterized protein</fullName>
    </submittedName>
</protein>
<gene>
    <name evidence="1" type="ORF">DF3PB_4650004</name>
</gene>
<proteinExistence type="predicted"/>
<dbReference type="AlphaFoldDB" id="A0A380TGK9"/>